<proteinExistence type="inferred from homology"/>
<evidence type="ECO:0000256" key="5">
    <source>
        <dbReference type="ARBA" id="ARBA00023237"/>
    </source>
</evidence>
<keyword evidence="5" id="KW-0998">Cell outer membrane</keyword>
<dbReference type="InterPro" id="IPR011990">
    <property type="entry name" value="TPR-like_helical_dom_sf"/>
</dbReference>
<name>A0A2S7IFX3_9BACT</name>
<feature type="chain" id="PRO_5015679875" evidence="6">
    <location>
        <begin position="28"/>
        <end position="484"/>
    </location>
</feature>
<dbReference type="OrthoDB" id="9792139at2"/>
<evidence type="ECO:0000256" key="2">
    <source>
        <dbReference type="ARBA" id="ARBA00006275"/>
    </source>
</evidence>
<comment type="subcellular location">
    <subcellularLocation>
        <location evidence="1">Cell outer membrane</location>
    </subcellularLocation>
</comment>
<keyword evidence="4" id="KW-0472">Membrane</keyword>
<dbReference type="SUPFAM" id="SSF48452">
    <property type="entry name" value="TPR-like"/>
    <property type="match status" value="1"/>
</dbReference>
<comment type="caution">
    <text evidence="9">The sequence shown here is derived from an EMBL/GenBank/DDBJ whole genome shotgun (WGS) entry which is preliminary data.</text>
</comment>
<evidence type="ECO:0000313" key="10">
    <source>
        <dbReference type="Proteomes" id="UP000239590"/>
    </source>
</evidence>
<keyword evidence="3 6" id="KW-0732">Signal</keyword>
<dbReference type="CDD" id="cd08977">
    <property type="entry name" value="SusD"/>
    <property type="match status" value="1"/>
</dbReference>
<dbReference type="Pfam" id="PF07980">
    <property type="entry name" value="SusD_RagB"/>
    <property type="match status" value="1"/>
</dbReference>
<evidence type="ECO:0000259" key="7">
    <source>
        <dbReference type="Pfam" id="PF07980"/>
    </source>
</evidence>
<sequence length="484" mass="53013">MKNKVLSKVTCVLAGGLLLTVASCSESQYLNTVPPTQLISEEAFATPSRILGLVNGTYKSLKNANYYGGRFQFYLDVRGEDFINTTANSFTGYESWSNTYTSSSNDINTLWSAAYTTINQANILISGLPQNPGIVSDELATQYLGEAKFLRALSYYSLVSIFAQPYVKDQGASPGLPLRLQAETTMANNDLARSSVAQVYTQILKDLDEAEASLPTTYATEELRVTRAHKNTAIALKTRVYLNMGNYAKVVEEARKIVPQTAAPFSATTGVQHALQSNIVSTLTTTFTTTESILSMPFSSLDMYSGQSSIGYIYNGNAEYYLNPTGILGSSQWSSTDARRGFLRTVTSNNRSYLSKFGRNAPYLIYMPLIRYAEVLLNYAEAAAETGDLTLATNLLKAVHARSDASYTFPAFATKEALVNSILTERRIELLGEGFRSNDLLRRLQTIPAKTGPTVSAAAVAPTSENYIWPISNNELVTNKLINQ</sequence>
<comment type="similarity">
    <text evidence="2">Belongs to the SusD family.</text>
</comment>
<dbReference type="GO" id="GO:0009279">
    <property type="term" value="C:cell outer membrane"/>
    <property type="evidence" value="ECO:0007669"/>
    <property type="project" value="UniProtKB-SubCell"/>
</dbReference>
<accession>A0A2S7IFX3</accession>
<dbReference type="InterPro" id="IPR012944">
    <property type="entry name" value="SusD_RagB_dom"/>
</dbReference>
<dbReference type="RefSeq" id="WP_104715800.1">
    <property type="nucleotide sequence ID" value="NZ_PTRA01000007.1"/>
</dbReference>
<evidence type="ECO:0000313" key="9">
    <source>
        <dbReference type="EMBL" id="PQA54108.1"/>
    </source>
</evidence>
<evidence type="ECO:0000256" key="1">
    <source>
        <dbReference type="ARBA" id="ARBA00004442"/>
    </source>
</evidence>
<dbReference type="Proteomes" id="UP000239590">
    <property type="component" value="Unassembled WGS sequence"/>
</dbReference>
<protein>
    <submittedName>
        <fullName evidence="9">RagB/SusD family nutrient uptake outer membrane protein</fullName>
    </submittedName>
</protein>
<gene>
    <name evidence="9" type="ORF">C5O19_23365</name>
</gene>
<reference evidence="10" key="1">
    <citation type="submission" date="2018-02" db="EMBL/GenBank/DDBJ databases">
        <title>Genome sequencing of Solimonas sp. HR-BB.</title>
        <authorList>
            <person name="Lee Y."/>
            <person name="Jeon C.O."/>
        </authorList>
    </citation>
    <scope>NUCLEOTIDE SEQUENCE [LARGE SCALE GENOMIC DNA]</scope>
    <source>
        <strain evidence="10">HR-U</strain>
    </source>
</reference>
<dbReference type="Pfam" id="PF14322">
    <property type="entry name" value="SusD-like_3"/>
    <property type="match status" value="1"/>
</dbReference>
<feature type="domain" description="SusD-like N-terminal" evidence="8">
    <location>
        <begin position="29"/>
        <end position="242"/>
    </location>
</feature>
<evidence type="ECO:0000256" key="3">
    <source>
        <dbReference type="ARBA" id="ARBA00022729"/>
    </source>
</evidence>
<dbReference type="InterPro" id="IPR033985">
    <property type="entry name" value="SusD-like_N"/>
</dbReference>
<feature type="signal peptide" evidence="6">
    <location>
        <begin position="1"/>
        <end position="27"/>
    </location>
</feature>
<evidence type="ECO:0000256" key="6">
    <source>
        <dbReference type="SAM" id="SignalP"/>
    </source>
</evidence>
<evidence type="ECO:0000256" key="4">
    <source>
        <dbReference type="ARBA" id="ARBA00023136"/>
    </source>
</evidence>
<evidence type="ECO:0000259" key="8">
    <source>
        <dbReference type="Pfam" id="PF14322"/>
    </source>
</evidence>
<dbReference type="EMBL" id="PTRA01000007">
    <property type="protein sequence ID" value="PQA54108.1"/>
    <property type="molecule type" value="Genomic_DNA"/>
</dbReference>
<feature type="domain" description="RagB/SusD" evidence="7">
    <location>
        <begin position="355"/>
        <end position="484"/>
    </location>
</feature>
<keyword evidence="10" id="KW-1185">Reference proteome</keyword>
<organism evidence="9 10">
    <name type="scientific">Siphonobacter curvatus</name>
    <dbReference type="NCBI Taxonomy" id="2094562"/>
    <lineage>
        <taxon>Bacteria</taxon>
        <taxon>Pseudomonadati</taxon>
        <taxon>Bacteroidota</taxon>
        <taxon>Cytophagia</taxon>
        <taxon>Cytophagales</taxon>
        <taxon>Cytophagaceae</taxon>
        <taxon>Siphonobacter</taxon>
    </lineage>
</organism>
<dbReference type="AlphaFoldDB" id="A0A2S7IFX3"/>
<dbReference type="PROSITE" id="PS51257">
    <property type="entry name" value="PROKAR_LIPOPROTEIN"/>
    <property type="match status" value="1"/>
</dbReference>
<dbReference type="Gene3D" id="1.25.40.390">
    <property type="match status" value="1"/>
</dbReference>